<dbReference type="FunFam" id="2.20.110.10:FF:000001">
    <property type="entry name" value="Junctophilin"/>
    <property type="match status" value="1"/>
</dbReference>
<reference evidence="14 16" key="2">
    <citation type="submission" date="2018-11" db="EMBL/GenBank/DDBJ databases">
        <authorList>
            <consortium name="Pathogen Informatics"/>
        </authorList>
    </citation>
    <scope>NUCLEOTIDE SEQUENCE [LARGE SCALE GENOMIC DNA]</scope>
</reference>
<feature type="compositionally biased region" description="Basic and acidic residues" evidence="12">
    <location>
        <begin position="171"/>
        <end position="192"/>
    </location>
</feature>
<dbReference type="SMART" id="SM00698">
    <property type="entry name" value="MORN"/>
    <property type="match status" value="6"/>
</dbReference>
<feature type="region of interest" description="Disordered" evidence="12">
    <location>
        <begin position="171"/>
        <end position="213"/>
    </location>
</feature>
<evidence type="ECO:0000313" key="16">
    <source>
        <dbReference type="Proteomes" id="UP000274756"/>
    </source>
</evidence>
<dbReference type="FunFam" id="2.20.110.10:FF:000013">
    <property type="entry name" value="Putative Junctophilin-1"/>
    <property type="match status" value="1"/>
</dbReference>
<feature type="coiled-coil region" evidence="11">
    <location>
        <begin position="703"/>
        <end position="730"/>
    </location>
</feature>
<name>A0A158Q3N9_DRAME</name>
<keyword evidence="11" id="KW-0175">Coiled coil</keyword>
<feature type="region of interest" description="Disordered" evidence="12">
    <location>
        <begin position="230"/>
        <end position="265"/>
    </location>
</feature>
<dbReference type="Gene3D" id="2.20.110.10">
    <property type="entry name" value="Histone H3 K4-specific methyltransferase SET7/9 N-terminal domain"/>
    <property type="match status" value="3"/>
</dbReference>
<feature type="compositionally biased region" description="Low complexity" evidence="12">
    <location>
        <begin position="242"/>
        <end position="257"/>
    </location>
</feature>
<dbReference type="GO" id="GO:0005789">
    <property type="term" value="C:endoplasmic reticulum membrane"/>
    <property type="evidence" value="ECO:0007669"/>
    <property type="project" value="UniProtKB-SubCell"/>
</dbReference>
<dbReference type="PANTHER" id="PTHR23085">
    <property type="entry name" value="GH28348P"/>
    <property type="match status" value="1"/>
</dbReference>
<feature type="transmembrane region" description="Helical" evidence="13">
    <location>
        <begin position="747"/>
        <end position="768"/>
    </location>
</feature>
<dbReference type="WBParaSite" id="DME_0000277901-mRNA-1">
    <property type="protein sequence ID" value="DME_0000277901-mRNA-1"/>
    <property type="gene ID" value="DME_0000277901"/>
</dbReference>
<dbReference type="InterPro" id="IPR003409">
    <property type="entry name" value="MORN"/>
</dbReference>
<dbReference type="SUPFAM" id="SSF82185">
    <property type="entry name" value="Histone H3 K4-specific methyltransferase SET7/9 N-terminal domain"/>
    <property type="match status" value="2"/>
</dbReference>
<evidence type="ECO:0000256" key="1">
    <source>
        <dbReference type="ARBA" id="ARBA00004163"/>
    </source>
</evidence>
<dbReference type="GO" id="GO:0030314">
    <property type="term" value="C:junctional membrane complex"/>
    <property type="evidence" value="ECO:0007669"/>
    <property type="project" value="InterPro"/>
</dbReference>
<sequence length="776" mass="88321">MNGGRFDFDDGGTYCGGWEEGKAHGHGVCTGPQGKGEYAGAWHYGFEVSGVYTWPSGNTYQGQWQNGKRHGLGIEQRGRWLYKGEWTQGYKGRYGHRQSITSQAKYQGTWSAGFHDGYGSETYVDGGIYHGQWLRGMRHGYGIRKSAAYGIAAKFRSRSYTNASLTSLRSDYGDDETKMDAKKDGEERDEGRGGFVLKSRSEAPTRRRRSLSERSLAVKRTILSGLRIKKQHSTGDIHQRATTGSLRSSGSTLSCTSDESDHRTTRDHFVVPQEEHIDQNVIENYKGEWKNDKRCGFGIAERSDGLKYEGEWFNNRKCGYGLTTLKDGTREEGKYKNNILICSIRKKGLLFVRSSKLKERIENAVDAANRAATIAQQKADIAISRAATARERSEQAEFIASQAREDADTARIYAKQFAPEFKQPGTEVIRMNRMQNHANHVSFEDPSKRISYESRDHLSDDVVILNTPQFPSPQMAYFNPSLNIQQQSSTTPTITTVIQNSSSQSTMRQNPYQYDSKPANYMQYSTNNIVNNPPNLTDANYHQQYRRQAKYSDVAYDVATPSSSFQEQQLASCNYQQNYDALSIQMVQNEPQPNALQLINSSKQSCSRMSLTDDHYDQYMMAANPNQTRVIRRNRPSLTRQPFAVHDTCQVLNRRSTLASSASTAYKNKEEIITSISETVAEENRGSLPNISQLESVGIYLRREEAARLASQQRQELQRLLEEEQLLRSNPLRYLFHPALKAWLIRWKMPLMLTVANLFLMLVFYNLLTYEKRHRS</sequence>
<evidence type="ECO:0000256" key="4">
    <source>
        <dbReference type="ARBA" id="ARBA00008599"/>
    </source>
</evidence>
<comment type="similarity">
    <text evidence="4">Belongs to the junctophilin family.</text>
</comment>
<evidence type="ECO:0000313" key="17">
    <source>
        <dbReference type="WBParaSite" id="DME_0000277901-mRNA-1"/>
    </source>
</evidence>
<proteinExistence type="inferred from homology"/>
<gene>
    <name evidence="14" type="ORF">DME_LOCUS8</name>
</gene>
<comment type="subcellular location">
    <subcellularLocation>
        <location evidence="3">Cell membrane</location>
    </subcellularLocation>
    <subcellularLocation>
        <location evidence="2">Endomembrane system</location>
        <topology evidence="2">Peripheral membrane protein</topology>
    </subcellularLocation>
    <subcellularLocation>
        <location evidence="1">Endoplasmic reticulum membrane</location>
        <topology evidence="1">Single-pass type IV membrane protein</topology>
    </subcellularLocation>
</comment>
<evidence type="ECO:0000256" key="12">
    <source>
        <dbReference type="SAM" id="MobiDB-lite"/>
    </source>
</evidence>
<dbReference type="Proteomes" id="UP000274756">
    <property type="component" value="Unassembled WGS sequence"/>
</dbReference>
<keyword evidence="10 13" id="KW-0472">Membrane</keyword>
<evidence type="ECO:0000256" key="6">
    <source>
        <dbReference type="ARBA" id="ARBA00022692"/>
    </source>
</evidence>
<dbReference type="Proteomes" id="UP000038040">
    <property type="component" value="Unplaced"/>
</dbReference>
<reference evidence="17" key="1">
    <citation type="submission" date="2016-04" db="UniProtKB">
        <authorList>
            <consortium name="WormBaseParasite"/>
        </authorList>
    </citation>
    <scope>IDENTIFICATION</scope>
</reference>
<dbReference type="GO" id="GO:0005886">
    <property type="term" value="C:plasma membrane"/>
    <property type="evidence" value="ECO:0007669"/>
    <property type="project" value="UniProtKB-SubCell"/>
</dbReference>
<accession>A0A158Q3N9</accession>
<keyword evidence="6 13" id="KW-0812">Transmembrane</keyword>
<dbReference type="InterPro" id="IPR017191">
    <property type="entry name" value="Junctophilin"/>
</dbReference>
<evidence type="ECO:0000256" key="9">
    <source>
        <dbReference type="ARBA" id="ARBA00022989"/>
    </source>
</evidence>
<evidence type="ECO:0000256" key="10">
    <source>
        <dbReference type="ARBA" id="ARBA00023136"/>
    </source>
</evidence>
<organism evidence="15 17">
    <name type="scientific">Dracunculus medinensis</name>
    <name type="common">Guinea worm</name>
    <dbReference type="NCBI Taxonomy" id="318479"/>
    <lineage>
        <taxon>Eukaryota</taxon>
        <taxon>Metazoa</taxon>
        <taxon>Ecdysozoa</taxon>
        <taxon>Nematoda</taxon>
        <taxon>Chromadorea</taxon>
        <taxon>Rhabditida</taxon>
        <taxon>Spirurina</taxon>
        <taxon>Dracunculoidea</taxon>
        <taxon>Dracunculidae</taxon>
        <taxon>Dracunculus</taxon>
    </lineage>
</organism>
<keyword evidence="7" id="KW-0677">Repeat</keyword>
<evidence type="ECO:0000256" key="8">
    <source>
        <dbReference type="ARBA" id="ARBA00022824"/>
    </source>
</evidence>
<dbReference type="AlphaFoldDB" id="A0A158Q3N9"/>
<keyword evidence="9 13" id="KW-1133">Transmembrane helix</keyword>
<dbReference type="FunFam" id="2.20.110.10:FF:000025">
    <property type="entry name" value="MORN repeat, putative"/>
    <property type="match status" value="1"/>
</dbReference>
<dbReference type="PANTHER" id="PTHR23085:SF16">
    <property type="entry name" value="GH28348P"/>
    <property type="match status" value="1"/>
</dbReference>
<dbReference type="OrthoDB" id="284854at2759"/>
<evidence type="ECO:0000256" key="3">
    <source>
        <dbReference type="ARBA" id="ARBA00004236"/>
    </source>
</evidence>
<evidence type="ECO:0000256" key="7">
    <source>
        <dbReference type="ARBA" id="ARBA00022737"/>
    </source>
</evidence>
<evidence type="ECO:0000313" key="14">
    <source>
        <dbReference type="EMBL" id="VDN50035.1"/>
    </source>
</evidence>
<dbReference type="Pfam" id="PF02493">
    <property type="entry name" value="MORN"/>
    <property type="match status" value="7"/>
</dbReference>
<evidence type="ECO:0000313" key="15">
    <source>
        <dbReference type="Proteomes" id="UP000038040"/>
    </source>
</evidence>
<evidence type="ECO:0000256" key="11">
    <source>
        <dbReference type="SAM" id="Coils"/>
    </source>
</evidence>
<keyword evidence="8" id="KW-0256">Endoplasmic reticulum</keyword>
<evidence type="ECO:0000256" key="5">
    <source>
        <dbReference type="ARBA" id="ARBA00022475"/>
    </source>
</evidence>
<keyword evidence="16" id="KW-1185">Reference proteome</keyword>
<dbReference type="EMBL" id="UYYG01000001">
    <property type="protein sequence ID" value="VDN50035.1"/>
    <property type="molecule type" value="Genomic_DNA"/>
</dbReference>
<evidence type="ECO:0000256" key="13">
    <source>
        <dbReference type="SAM" id="Phobius"/>
    </source>
</evidence>
<keyword evidence="5" id="KW-1003">Cell membrane</keyword>
<dbReference type="STRING" id="318479.A0A158Q3N9"/>
<evidence type="ECO:0000256" key="2">
    <source>
        <dbReference type="ARBA" id="ARBA00004184"/>
    </source>
</evidence>
<protein>
    <submittedName>
        <fullName evidence="17">Junctophilin</fullName>
    </submittedName>
</protein>